<comment type="similarity">
    <text evidence="3">Belongs to the Nudix hydrolase family.</text>
</comment>
<dbReference type="EMBL" id="WMIB01000009">
    <property type="protein sequence ID" value="MTH53848.1"/>
    <property type="molecule type" value="Genomic_DNA"/>
</dbReference>
<protein>
    <submittedName>
        <fullName evidence="5">NUDIX domain-containing protein</fullName>
    </submittedName>
</protein>
<dbReference type="InterPro" id="IPR000086">
    <property type="entry name" value="NUDIX_hydrolase_dom"/>
</dbReference>
<feature type="domain" description="Nudix hydrolase" evidence="4">
    <location>
        <begin position="7"/>
        <end position="141"/>
    </location>
</feature>
<dbReference type="InterPro" id="IPR020476">
    <property type="entry name" value="Nudix_hydrolase"/>
</dbReference>
<dbReference type="OrthoDB" id="9786141at2"/>
<dbReference type="Gene3D" id="3.90.79.10">
    <property type="entry name" value="Nucleoside Triphosphate Pyrophosphohydrolase"/>
    <property type="match status" value="1"/>
</dbReference>
<comment type="caution">
    <text evidence="5">The sequence shown here is derived from an EMBL/GenBank/DDBJ whole genome shotgun (WGS) entry which is preliminary data.</text>
</comment>
<sequence>MTSKRGNVWLAAAGIVTDETGRWLVVKKKYGGLKGKWSLPAGFVEGSETADQAVIREVYEETGIRAKVEGVIGLRSGVIKGQVSDNMIIFKLNAVSREIRIQEEEIFEAAFLPYEQLKNDKDSSLLLTALTEQNSQSKLLLNDQLDPGEQFEYSAYNLFL</sequence>
<evidence type="ECO:0000256" key="3">
    <source>
        <dbReference type="RuleBase" id="RU003476"/>
    </source>
</evidence>
<dbReference type="PROSITE" id="PS51462">
    <property type="entry name" value="NUDIX"/>
    <property type="match status" value="1"/>
</dbReference>
<dbReference type="PRINTS" id="PR00502">
    <property type="entry name" value="NUDIXFAMILY"/>
</dbReference>
<dbReference type="Proteomes" id="UP000434639">
    <property type="component" value="Unassembled WGS sequence"/>
</dbReference>
<organism evidence="5 6">
    <name type="scientific">Metabacillus mangrovi</name>
    <dbReference type="NCBI Taxonomy" id="1491830"/>
    <lineage>
        <taxon>Bacteria</taxon>
        <taxon>Bacillati</taxon>
        <taxon>Bacillota</taxon>
        <taxon>Bacilli</taxon>
        <taxon>Bacillales</taxon>
        <taxon>Bacillaceae</taxon>
        <taxon>Metabacillus</taxon>
    </lineage>
</organism>
<dbReference type="AlphaFoldDB" id="A0A7X2V5A5"/>
<reference evidence="5 6" key="1">
    <citation type="journal article" date="2017" name="Int. J. Syst. Evol. Microbiol.">
        <title>Bacillus mangrovi sp. nov., isolated from a sediment sample from a mangrove forest.</title>
        <authorList>
            <person name="Gupta V."/>
            <person name="Singh P.K."/>
            <person name="Korpole S."/>
            <person name="Tanuku N.R.S."/>
            <person name="Pinnaka A.K."/>
        </authorList>
    </citation>
    <scope>NUCLEOTIDE SEQUENCE [LARGE SCALE GENOMIC DNA]</scope>
    <source>
        <strain evidence="5 6">KCTC 33872</strain>
    </source>
</reference>
<dbReference type="SUPFAM" id="SSF55811">
    <property type="entry name" value="Nudix"/>
    <property type="match status" value="1"/>
</dbReference>
<evidence type="ECO:0000256" key="2">
    <source>
        <dbReference type="ARBA" id="ARBA00022801"/>
    </source>
</evidence>
<dbReference type="InterPro" id="IPR020084">
    <property type="entry name" value="NUDIX_hydrolase_CS"/>
</dbReference>
<dbReference type="InterPro" id="IPR015797">
    <property type="entry name" value="NUDIX_hydrolase-like_dom_sf"/>
</dbReference>
<dbReference type="RefSeq" id="WP_155112376.1">
    <property type="nucleotide sequence ID" value="NZ_WMIB01000009.1"/>
</dbReference>
<evidence type="ECO:0000256" key="1">
    <source>
        <dbReference type="ARBA" id="ARBA00001946"/>
    </source>
</evidence>
<dbReference type="PROSITE" id="PS00893">
    <property type="entry name" value="NUDIX_BOX"/>
    <property type="match status" value="1"/>
</dbReference>
<dbReference type="PANTHER" id="PTHR43046:SF2">
    <property type="entry name" value="8-OXO-DGTP DIPHOSPHATASE-RELATED"/>
    <property type="match status" value="1"/>
</dbReference>
<comment type="cofactor">
    <cofactor evidence="1">
        <name>Mg(2+)</name>
        <dbReference type="ChEBI" id="CHEBI:18420"/>
    </cofactor>
</comment>
<dbReference type="PANTHER" id="PTHR43046">
    <property type="entry name" value="GDP-MANNOSE MANNOSYL HYDROLASE"/>
    <property type="match status" value="1"/>
</dbReference>
<proteinExistence type="inferred from homology"/>
<accession>A0A7X2V5A5</accession>
<dbReference type="GO" id="GO:0016787">
    <property type="term" value="F:hydrolase activity"/>
    <property type="evidence" value="ECO:0007669"/>
    <property type="project" value="UniProtKB-KW"/>
</dbReference>
<evidence type="ECO:0000313" key="5">
    <source>
        <dbReference type="EMBL" id="MTH53848.1"/>
    </source>
</evidence>
<keyword evidence="2 3" id="KW-0378">Hydrolase</keyword>
<evidence type="ECO:0000313" key="6">
    <source>
        <dbReference type="Proteomes" id="UP000434639"/>
    </source>
</evidence>
<gene>
    <name evidence="5" type="ORF">GKZ89_10570</name>
</gene>
<name>A0A7X2V5A5_9BACI</name>
<dbReference type="Pfam" id="PF00293">
    <property type="entry name" value="NUDIX"/>
    <property type="match status" value="1"/>
</dbReference>
<evidence type="ECO:0000259" key="4">
    <source>
        <dbReference type="PROSITE" id="PS51462"/>
    </source>
</evidence>
<keyword evidence="6" id="KW-1185">Reference proteome</keyword>